<dbReference type="InterPro" id="IPR018641">
    <property type="entry name" value="Trfase_1_rSAM/seldom-assoc"/>
</dbReference>
<dbReference type="RefSeq" id="WP_192624031.1">
    <property type="nucleotide sequence ID" value="NZ_JADBGG010000019.1"/>
</dbReference>
<keyword evidence="2" id="KW-1185">Reference proteome</keyword>
<protein>
    <submittedName>
        <fullName evidence="1">RSAM/selenodomain-associated transferase 1</fullName>
    </submittedName>
</protein>
<sequence>MRVLVFTKYPQPGLVKTRLGRTVGPRLAASLQEAFIRDELHMLAELGASVTLCCDPFRPLADYERLFGADLRYTAQQGADLGERMLHALHEALQEGGSAVLLGTDLPDLPGSCLSEAFTALETAQVCLGPATDGGFYLLGLSEPLSKDIFNGVAWGGELVLKRTLGNCRAHGLVHHLLPPWPDVDTAHDLAAYATRNRDKDTRSMDLIRGLGLLEDAWKT</sequence>
<dbReference type="Gene3D" id="3.90.550.10">
    <property type="entry name" value="Spore Coat Polysaccharide Biosynthesis Protein SpsA, Chain A"/>
    <property type="match status" value="1"/>
</dbReference>
<evidence type="ECO:0000313" key="1">
    <source>
        <dbReference type="EMBL" id="MBE1425932.1"/>
    </source>
</evidence>
<dbReference type="InterPro" id="IPR029044">
    <property type="entry name" value="Nucleotide-diphossugar_trans"/>
</dbReference>
<dbReference type="Proteomes" id="UP000639010">
    <property type="component" value="Unassembled WGS sequence"/>
</dbReference>
<comment type="caution">
    <text evidence="1">The sequence shown here is derived from an EMBL/GenBank/DDBJ whole genome shotgun (WGS) entry which is preliminary data.</text>
</comment>
<proteinExistence type="predicted"/>
<name>A0ABR9H5D9_9BACT</name>
<dbReference type="EMBL" id="JADBGG010000019">
    <property type="protein sequence ID" value="MBE1425932.1"/>
    <property type="molecule type" value="Genomic_DNA"/>
</dbReference>
<keyword evidence="1" id="KW-0808">Transferase</keyword>
<reference evidence="1 2" key="1">
    <citation type="submission" date="2020-10" db="EMBL/GenBank/DDBJ databases">
        <title>Genomic Encyclopedia of Type Strains, Phase IV (KMG-IV): sequencing the most valuable type-strain genomes for metagenomic binning, comparative biology and taxonomic classification.</title>
        <authorList>
            <person name="Goeker M."/>
        </authorList>
    </citation>
    <scope>NUCLEOTIDE SEQUENCE [LARGE SCALE GENOMIC DNA]</scope>
    <source>
        <strain evidence="1 2">DSM 4194</strain>
    </source>
</reference>
<dbReference type="Pfam" id="PF09837">
    <property type="entry name" value="DUF2064"/>
    <property type="match status" value="1"/>
</dbReference>
<evidence type="ECO:0000313" key="2">
    <source>
        <dbReference type="Proteomes" id="UP000639010"/>
    </source>
</evidence>
<accession>A0ABR9H5D9</accession>
<dbReference type="NCBIfam" id="TIGR04282">
    <property type="entry name" value="glyco_like_cofC"/>
    <property type="match status" value="1"/>
</dbReference>
<organism evidence="1 2">
    <name type="scientific">Desulfomicrobium macestii</name>
    <dbReference type="NCBI Taxonomy" id="90731"/>
    <lineage>
        <taxon>Bacteria</taxon>
        <taxon>Pseudomonadati</taxon>
        <taxon>Thermodesulfobacteriota</taxon>
        <taxon>Desulfovibrionia</taxon>
        <taxon>Desulfovibrionales</taxon>
        <taxon>Desulfomicrobiaceae</taxon>
        <taxon>Desulfomicrobium</taxon>
    </lineage>
</organism>
<dbReference type="PANTHER" id="PTHR36529">
    <property type="entry name" value="SLL1095 PROTEIN"/>
    <property type="match status" value="1"/>
</dbReference>
<dbReference type="SUPFAM" id="SSF53448">
    <property type="entry name" value="Nucleotide-diphospho-sugar transferases"/>
    <property type="match status" value="1"/>
</dbReference>
<gene>
    <name evidence="1" type="ORF">H4684_002590</name>
</gene>
<dbReference type="PANTHER" id="PTHR36529:SF1">
    <property type="entry name" value="GLYCOSYLTRANSFERASE"/>
    <property type="match status" value="1"/>
</dbReference>
<dbReference type="GO" id="GO:0016740">
    <property type="term" value="F:transferase activity"/>
    <property type="evidence" value="ECO:0007669"/>
    <property type="project" value="UniProtKB-KW"/>
</dbReference>